<protein>
    <recommendedName>
        <fullName evidence="3">WD40 repeat protein</fullName>
    </recommendedName>
</protein>
<organism evidence="1 2">
    <name type="scientific">Paenibacillus agricola</name>
    <dbReference type="NCBI Taxonomy" id="2716264"/>
    <lineage>
        <taxon>Bacteria</taxon>
        <taxon>Bacillati</taxon>
        <taxon>Bacillota</taxon>
        <taxon>Bacilli</taxon>
        <taxon>Bacillales</taxon>
        <taxon>Paenibacillaceae</taxon>
        <taxon>Paenibacillus</taxon>
    </lineage>
</organism>
<name>A0ABX0JHF3_9BACL</name>
<evidence type="ECO:0000313" key="1">
    <source>
        <dbReference type="EMBL" id="NHN34123.1"/>
    </source>
</evidence>
<dbReference type="Gene3D" id="2.120.10.30">
    <property type="entry name" value="TolB, C-terminal domain"/>
    <property type="match status" value="1"/>
</dbReference>
<dbReference type="SUPFAM" id="SSF82171">
    <property type="entry name" value="DPP6 N-terminal domain-like"/>
    <property type="match status" value="1"/>
</dbReference>
<dbReference type="InterPro" id="IPR011659">
    <property type="entry name" value="WD40"/>
</dbReference>
<sequence length="367" mass="42630">MNNQMSKEEFAKEYLQYPYPYQLNREHKPYEGPHVLDDPPKFHEKLLEYGERPYWSPDGKRIVFVESNYGDICEIDFETREVRNLTKNLGEHHSFLRVLFLANGDYLLIGPKVFKDRQISRGTESELWVMDKDAKTAPKPLGRAIFEGCGVSTVSNKITYAMNGRHDPNLESPDDYEVHVTEISYGPNGPELGQDQVIYRANNGHRPEPQDFRYNDTEVIMAEYFNSPFSNPDNWNCTVKGIHIETGEVTTFIDETWIHNECEGIFPDHEHICLECSRDFINSHPPIDLWKLKLDGTGRRVRMTQMIDHLPWRANNSNVSPDGKWLAYMVNTVSDEPGYGRGLGLLNLQEWEKSQEGQQWEYPIPKK</sequence>
<reference evidence="1" key="1">
    <citation type="submission" date="2020-03" db="EMBL/GenBank/DDBJ databases">
        <title>Draft sequencing of Paenibacilllus sp. S3N08.</title>
        <authorList>
            <person name="Kim D.-U."/>
        </authorList>
    </citation>
    <scope>NUCLEOTIDE SEQUENCE</scope>
    <source>
        <strain evidence="1">S3N08</strain>
    </source>
</reference>
<dbReference type="Proteomes" id="UP001165962">
    <property type="component" value="Unassembled WGS sequence"/>
</dbReference>
<evidence type="ECO:0000313" key="2">
    <source>
        <dbReference type="Proteomes" id="UP001165962"/>
    </source>
</evidence>
<dbReference type="Pfam" id="PF07676">
    <property type="entry name" value="PD40"/>
    <property type="match status" value="1"/>
</dbReference>
<dbReference type="InterPro" id="IPR011042">
    <property type="entry name" value="6-blade_b-propeller_TolB-like"/>
</dbReference>
<proteinExistence type="predicted"/>
<gene>
    <name evidence="1" type="ORF">G9U52_30345</name>
</gene>
<comment type="caution">
    <text evidence="1">The sequence shown here is derived from an EMBL/GenBank/DDBJ whole genome shotgun (WGS) entry which is preliminary data.</text>
</comment>
<keyword evidence="2" id="KW-1185">Reference proteome</keyword>
<evidence type="ECO:0008006" key="3">
    <source>
        <dbReference type="Google" id="ProtNLM"/>
    </source>
</evidence>
<accession>A0ABX0JHF3</accession>
<dbReference type="EMBL" id="JAAOIW010000016">
    <property type="protein sequence ID" value="NHN34123.1"/>
    <property type="molecule type" value="Genomic_DNA"/>
</dbReference>